<protein>
    <submittedName>
        <fullName evidence="1">Uncharacterized protein</fullName>
    </submittedName>
</protein>
<proteinExistence type="predicted"/>
<keyword evidence="2" id="KW-1185">Reference proteome</keyword>
<dbReference type="AlphaFoldDB" id="A0AAJ0HB96"/>
<evidence type="ECO:0000313" key="1">
    <source>
        <dbReference type="EMBL" id="KAK3346431.1"/>
    </source>
</evidence>
<dbReference type="PANTHER" id="PTHR38886:SF1">
    <property type="entry name" value="NACHT-NTPASE AND P-LOOP NTPASES N-TERMINAL DOMAIN-CONTAINING PROTEIN"/>
    <property type="match status" value="1"/>
</dbReference>
<dbReference type="Proteomes" id="UP001275084">
    <property type="component" value="Unassembled WGS sequence"/>
</dbReference>
<sequence>MGSGLGCSQTPVPRRPPPPDLVLSSSELPCRDMMQSFNQTRRQVLRNGLLSRCNGASEQDTVAHFRGLVTANADLSLYYRSDDSQSTLALIQAGNSKNSALLRAMNTLEFQVYGKIGMMTKMMFSIRPLVAQTLSVCRSGLRTTLATYNALVAIQQSLSSPLEHVSIIEEPFILDDAIGRISPIHLQFVTSWKASDAILCVRFEG</sequence>
<accession>A0AAJ0HB96</accession>
<dbReference type="PANTHER" id="PTHR38886">
    <property type="entry name" value="SESA DOMAIN-CONTAINING PROTEIN"/>
    <property type="match status" value="1"/>
</dbReference>
<reference evidence="1" key="2">
    <citation type="submission" date="2023-06" db="EMBL/GenBank/DDBJ databases">
        <authorList>
            <consortium name="Lawrence Berkeley National Laboratory"/>
            <person name="Haridas S."/>
            <person name="Hensen N."/>
            <person name="Bonometti L."/>
            <person name="Westerberg I."/>
            <person name="Brannstrom I.O."/>
            <person name="Guillou S."/>
            <person name="Cros-Aarteil S."/>
            <person name="Calhoun S."/>
            <person name="Kuo A."/>
            <person name="Mondo S."/>
            <person name="Pangilinan J."/>
            <person name="Riley R."/>
            <person name="Labutti K."/>
            <person name="Andreopoulos B."/>
            <person name="Lipzen A."/>
            <person name="Chen C."/>
            <person name="Yanf M."/>
            <person name="Daum C."/>
            <person name="Ng V."/>
            <person name="Clum A."/>
            <person name="Steindorff A."/>
            <person name="Ohm R."/>
            <person name="Martin F."/>
            <person name="Silar P."/>
            <person name="Natvig D."/>
            <person name="Lalanne C."/>
            <person name="Gautier V."/>
            <person name="Ament-Velasquez S.L."/>
            <person name="Kruys A."/>
            <person name="Hutchinson M.I."/>
            <person name="Powell A.J."/>
            <person name="Barry K."/>
            <person name="Miller A.N."/>
            <person name="Grigoriev I.V."/>
            <person name="Debuchy R."/>
            <person name="Gladieux P."/>
            <person name="Thoren M.H."/>
            <person name="Johannesson H."/>
        </authorList>
    </citation>
    <scope>NUCLEOTIDE SEQUENCE</scope>
    <source>
        <strain evidence="1">CBS 955.72</strain>
    </source>
</reference>
<name>A0AAJ0HB96_9PEZI</name>
<gene>
    <name evidence="1" type="ORF">B0T25DRAFT_278640</name>
</gene>
<organism evidence="1 2">
    <name type="scientific">Lasiosphaeria hispida</name>
    <dbReference type="NCBI Taxonomy" id="260671"/>
    <lineage>
        <taxon>Eukaryota</taxon>
        <taxon>Fungi</taxon>
        <taxon>Dikarya</taxon>
        <taxon>Ascomycota</taxon>
        <taxon>Pezizomycotina</taxon>
        <taxon>Sordariomycetes</taxon>
        <taxon>Sordariomycetidae</taxon>
        <taxon>Sordariales</taxon>
        <taxon>Lasiosphaeriaceae</taxon>
        <taxon>Lasiosphaeria</taxon>
    </lineage>
</organism>
<evidence type="ECO:0000313" key="2">
    <source>
        <dbReference type="Proteomes" id="UP001275084"/>
    </source>
</evidence>
<comment type="caution">
    <text evidence="1">The sequence shown here is derived from an EMBL/GenBank/DDBJ whole genome shotgun (WGS) entry which is preliminary data.</text>
</comment>
<reference evidence="1" key="1">
    <citation type="journal article" date="2023" name="Mol. Phylogenet. Evol.">
        <title>Genome-scale phylogeny and comparative genomics of the fungal order Sordariales.</title>
        <authorList>
            <person name="Hensen N."/>
            <person name="Bonometti L."/>
            <person name="Westerberg I."/>
            <person name="Brannstrom I.O."/>
            <person name="Guillou S."/>
            <person name="Cros-Aarteil S."/>
            <person name="Calhoun S."/>
            <person name="Haridas S."/>
            <person name="Kuo A."/>
            <person name="Mondo S."/>
            <person name="Pangilinan J."/>
            <person name="Riley R."/>
            <person name="LaButti K."/>
            <person name="Andreopoulos B."/>
            <person name="Lipzen A."/>
            <person name="Chen C."/>
            <person name="Yan M."/>
            <person name="Daum C."/>
            <person name="Ng V."/>
            <person name="Clum A."/>
            <person name="Steindorff A."/>
            <person name="Ohm R.A."/>
            <person name="Martin F."/>
            <person name="Silar P."/>
            <person name="Natvig D.O."/>
            <person name="Lalanne C."/>
            <person name="Gautier V."/>
            <person name="Ament-Velasquez S.L."/>
            <person name="Kruys A."/>
            <person name="Hutchinson M.I."/>
            <person name="Powell A.J."/>
            <person name="Barry K."/>
            <person name="Miller A.N."/>
            <person name="Grigoriev I.V."/>
            <person name="Debuchy R."/>
            <person name="Gladieux P."/>
            <person name="Hiltunen Thoren M."/>
            <person name="Johannesson H."/>
        </authorList>
    </citation>
    <scope>NUCLEOTIDE SEQUENCE</scope>
    <source>
        <strain evidence="1">CBS 955.72</strain>
    </source>
</reference>
<dbReference type="EMBL" id="JAUIQD010000006">
    <property type="protein sequence ID" value="KAK3346431.1"/>
    <property type="molecule type" value="Genomic_DNA"/>
</dbReference>